<keyword evidence="6" id="KW-0406">Ion transport</keyword>
<comment type="similarity">
    <text evidence="3">Belongs to the ATPase gamma chain family.</text>
</comment>
<dbReference type="GO" id="GO:0045259">
    <property type="term" value="C:proton-transporting ATP synthase complex"/>
    <property type="evidence" value="ECO:0007669"/>
    <property type="project" value="UniProtKB-KW"/>
</dbReference>
<keyword evidence="9" id="KW-0066">ATP synthesis</keyword>
<sequence>MSRRREIARRLEALSDIGGILSAMKGLALMETRILGNFLVSQQRMVAGIETAAADFLAWHAEFSSEPVAGRELCVLVGSEQGFCGDFNEALLARMEALCEEKEAPVRWLVVGSRLAARIGERDCVALALPGAIVADEVPAVLLRLTRELGGLLAREVYAGYGLSALSHCDASGDMRMRHLLPLRDLPAPERAYAYPAEMNLHPIEFLRGLTGHYLHAVLNEVLYSSLMAENRQRQAHMDRALQRLDEDSERLRLRYNCQRQEEITEEIELILLSADMLSEAEHG</sequence>
<dbReference type="EMBL" id="JDVG02000013">
    <property type="protein sequence ID" value="KFB74588.1"/>
    <property type="molecule type" value="Genomic_DNA"/>
</dbReference>
<accession>A0A080M0A4</accession>
<gene>
    <name evidence="10" type="primary">atpG_1</name>
    <name evidence="10" type="ORF">AW09_000077</name>
</gene>
<dbReference type="GO" id="GO:0046933">
    <property type="term" value="F:proton-transporting ATP synthase activity, rotational mechanism"/>
    <property type="evidence" value="ECO:0007669"/>
    <property type="project" value="InterPro"/>
</dbReference>
<dbReference type="Proteomes" id="UP000020077">
    <property type="component" value="Unassembled WGS sequence"/>
</dbReference>
<proteinExistence type="inferred from homology"/>
<comment type="caution">
    <text evidence="10">The sequence shown here is derived from an EMBL/GenBank/DDBJ whole genome shotgun (WGS) entry which is preliminary data.</text>
</comment>
<evidence type="ECO:0000256" key="9">
    <source>
        <dbReference type="ARBA" id="ARBA00023310"/>
    </source>
</evidence>
<dbReference type="Gene3D" id="1.10.287.80">
    <property type="entry name" value="ATP synthase, gamma subunit, helix hairpin domain"/>
    <property type="match status" value="2"/>
</dbReference>
<evidence type="ECO:0000256" key="8">
    <source>
        <dbReference type="ARBA" id="ARBA00023196"/>
    </source>
</evidence>
<dbReference type="InterPro" id="IPR000131">
    <property type="entry name" value="ATP_synth_F1_gsu"/>
</dbReference>
<dbReference type="SUPFAM" id="SSF52943">
    <property type="entry name" value="ATP synthase (F1-ATPase), gamma subunit"/>
    <property type="match status" value="1"/>
</dbReference>
<comment type="function">
    <text evidence="1">Produces ATP from ADP in the presence of a proton gradient across the membrane. The gamma chain is believed to be important in regulating ATPase activity and the flow of protons through the CF(0) complex.</text>
</comment>
<evidence type="ECO:0000256" key="6">
    <source>
        <dbReference type="ARBA" id="ARBA00023065"/>
    </source>
</evidence>
<dbReference type="Pfam" id="PF00231">
    <property type="entry name" value="ATP-synt"/>
    <property type="match status" value="1"/>
</dbReference>
<reference evidence="10 11" key="1">
    <citation type="submission" date="2014-02" db="EMBL/GenBank/DDBJ databases">
        <title>Expanding our view of genomic diversity in Candidatus Accumulibacter clades.</title>
        <authorList>
            <person name="Skennerton C.T."/>
            <person name="Barr J.J."/>
            <person name="Slater F.R."/>
            <person name="Bond P.L."/>
            <person name="Tyson G.W."/>
        </authorList>
    </citation>
    <scope>NUCLEOTIDE SEQUENCE [LARGE SCALE GENOMIC DNA]</scope>
    <source>
        <strain evidence="11">BA-91</strain>
    </source>
</reference>
<keyword evidence="7" id="KW-0472">Membrane</keyword>
<keyword evidence="5" id="KW-0375">Hydrogen ion transport</keyword>
<evidence type="ECO:0000256" key="2">
    <source>
        <dbReference type="ARBA" id="ARBA00004170"/>
    </source>
</evidence>
<keyword evidence="8" id="KW-0139">CF(1)</keyword>
<evidence type="ECO:0000313" key="11">
    <source>
        <dbReference type="Proteomes" id="UP000020077"/>
    </source>
</evidence>
<evidence type="ECO:0000256" key="5">
    <source>
        <dbReference type="ARBA" id="ARBA00022781"/>
    </source>
</evidence>
<evidence type="ECO:0000313" key="10">
    <source>
        <dbReference type="EMBL" id="KFB74588.1"/>
    </source>
</evidence>
<evidence type="ECO:0000256" key="7">
    <source>
        <dbReference type="ARBA" id="ARBA00023136"/>
    </source>
</evidence>
<evidence type="ECO:0000256" key="4">
    <source>
        <dbReference type="ARBA" id="ARBA00022448"/>
    </source>
</evidence>
<protein>
    <submittedName>
        <fullName evidence="10">F-ATPase gamma subunit, sodium ion specific</fullName>
    </submittedName>
</protein>
<dbReference type="InterPro" id="IPR035968">
    <property type="entry name" value="ATP_synth_F1_ATPase_gsu"/>
</dbReference>
<name>A0A080M0A4_9PROT</name>
<dbReference type="AlphaFoldDB" id="A0A080M0A4"/>
<evidence type="ECO:0000256" key="1">
    <source>
        <dbReference type="ARBA" id="ARBA00003456"/>
    </source>
</evidence>
<keyword evidence="4" id="KW-0813">Transport</keyword>
<organism evidence="10 11">
    <name type="scientific">Candidatus Accumulibacter phosphatis</name>
    <dbReference type="NCBI Taxonomy" id="327160"/>
    <lineage>
        <taxon>Bacteria</taxon>
        <taxon>Pseudomonadati</taxon>
        <taxon>Pseudomonadota</taxon>
        <taxon>Betaproteobacteria</taxon>
        <taxon>Candidatus Accumulibacter</taxon>
    </lineage>
</organism>
<evidence type="ECO:0000256" key="3">
    <source>
        <dbReference type="ARBA" id="ARBA00007681"/>
    </source>
</evidence>
<comment type="subcellular location">
    <subcellularLocation>
        <location evidence="2">Membrane</location>
        <topology evidence="2">Peripheral membrane protein</topology>
    </subcellularLocation>
</comment>